<name>A0A1I0F689_9GAMM</name>
<evidence type="ECO:0000256" key="1">
    <source>
        <dbReference type="ARBA" id="ARBA00001936"/>
    </source>
</evidence>
<sequence>MKQHINQLLSESGIVLTPAEIDNLECADFGLKDFVSIGLIVHTYINTSRYCAKELILLPHQTCPEHRHPNRGAEPGKQETFRCRYGLVSLFVEGNPTLHCKITPPRNGEEYYSVFNEIVLKPGEQYTIMPNIKHWFQAHENGAVVSEFSSHSDDASDIFTDPRINRFSFLR</sequence>
<organism evidence="9 10">
    <name type="scientific">Thorsellia anophelis DSM 18579</name>
    <dbReference type="NCBI Taxonomy" id="1123402"/>
    <lineage>
        <taxon>Bacteria</taxon>
        <taxon>Pseudomonadati</taxon>
        <taxon>Pseudomonadota</taxon>
        <taxon>Gammaproteobacteria</taxon>
        <taxon>Enterobacterales</taxon>
        <taxon>Thorselliaceae</taxon>
        <taxon>Thorsellia</taxon>
    </lineage>
</organism>
<dbReference type="STRING" id="1123402.SAMN02583745_02661"/>
<comment type="catalytic activity">
    <reaction evidence="6">
        <text>D-lyxose = D-xylulose</text>
        <dbReference type="Rhea" id="RHEA:14201"/>
        <dbReference type="ChEBI" id="CHEBI:16789"/>
        <dbReference type="ChEBI" id="CHEBI:17140"/>
        <dbReference type="EC" id="5.3.1.15"/>
    </reaction>
</comment>
<gene>
    <name evidence="9" type="ORF">SAMN02583745_02661</name>
</gene>
<dbReference type="RefSeq" id="WP_093322085.1">
    <property type="nucleotide sequence ID" value="NZ_FOHV01000036.1"/>
</dbReference>
<dbReference type="InterPro" id="IPR010864">
    <property type="entry name" value="D-lyxose_isomer"/>
</dbReference>
<keyword evidence="2" id="KW-0479">Metal-binding</keyword>
<evidence type="ECO:0000256" key="8">
    <source>
        <dbReference type="ARBA" id="ARBA00044972"/>
    </source>
</evidence>
<comment type="cofactor">
    <cofactor evidence="1">
        <name>Mn(2+)</name>
        <dbReference type="ChEBI" id="CHEBI:29035"/>
    </cofactor>
</comment>
<evidence type="ECO:0000256" key="7">
    <source>
        <dbReference type="ARBA" id="ARBA00044951"/>
    </source>
</evidence>
<dbReference type="InterPro" id="IPR011051">
    <property type="entry name" value="RmlC_Cupin_sf"/>
</dbReference>
<evidence type="ECO:0000256" key="4">
    <source>
        <dbReference type="ARBA" id="ARBA00023235"/>
    </source>
</evidence>
<dbReference type="OrthoDB" id="9781654at2"/>
<accession>A0A1I0F689</accession>
<dbReference type="Pfam" id="PF07385">
    <property type="entry name" value="Lyx_isomer"/>
    <property type="match status" value="1"/>
</dbReference>
<evidence type="ECO:0000256" key="3">
    <source>
        <dbReference type="ARBA" id="ARBA00023211"/>
    </source>
</evidence>
<dbReference type="GO" id="GO:0046872">
    <property type="term" value="F:metal ion binding"/>
    <property type="evidence" value="ECO:0007669"/>
    <property type="project" value="UniProtKB-KW"/>
</dbReference>
<dbReference type="AlphaFoldDB" id="A0A1I0F689"/>
<keyword evidence="5" id="KW-0119">Carbohydrate metabolism</keyword>
<evidence type="ECO:0000256" key="2">
    <source>
        <dbReference type="ARBA" id="ARBA00022723"/>
    </source>
</evidence>
<dbReference type="EMBL" id="FOHV01000036">
    <property type="protein sequence ID" value="SET53563.1"/>
    <property type="molecule type" value="Genomic_DNA"/>
</dbReference>
<evidence type="ECO:0000256" key="6">
    <source>
        <dbReference type="ARBA" id="ARBA00044907"/>
    </source>
</evidence>
<dbReference type="GO" id="GO:0047828">
    <property type="term" value="F:D-lyxose ketol-isomerase activity"/>
    <property type="evidence" value="ECO:0007669"/>
    <property type="project" value="UniProtKB-EC"/>
</dbReference>
<reference evidence="10" key="1">
    <citation type="submission" date="2016-10" db="EMBL/GenBank/DDBJ databases">
        <authorList>
            <person name="Varghese N."/>
            <person name="Submissions S."/>
        </authorList>
    </citation>
    <scope>NUCLEOTIDE SEQUENCE [LARGE SCALE GENOMIC DNA]</scope>
    <source>
        <strain evidence="10">DSM 18579</strain>
    </source>
</reference>
<evidence type="ECO:0000313" key="9">
    <source>
        <dbReference type="EMBL" id="SET53563.1"/>
    </source>
</evidence>
<dbReference type="Proteomes" id="UP000242642">
    <property type="component" value="Unassembled WGS sequence"/>
</dbReference>
<keyword evidence="4 9" id="KW-0413">Isomerase</keyword>
<dbReference type="EC" id="5.3.1.15" evidence="8"/>
<dbReference type="InterPro" id="IPR014710">
    <property type="entry name" value="RmlC-like_jellyroll"/>
</dbReference>
<protein>
    <recommendedName>
        <fullName evidence="8">D-lyxose ketol-isomerase</fullName>
        <ecNumber evidence="8">5.3.1.15</ecNumber>
    </recommendedName>
</protein>
<evidence type="ECO:0000256" key="5">
    <source>
        <dbReference type="ARBA" id="ARBA00023277"/>
    </source>
</evidence>
<evidence type="ECO:0000313" key="10">
    <source>
        <dbReference type="Proteomes" id="UP000242642"/>
    </source>
</evidence>
<keyword evidence="10" id="KW-1185">Reference proteome</keyword>
<keyword evidence="3" id="KW-0464">Manganese</keyword>
<dbReference type="Gene3D" id="2.60.120.10">
    <property type="entry name" value="Jelly Rolls"/>
    <property type="match status" value="1"/>
</dbReference>
<proteinExistence type="inferred from homology"/>
<dbReference type="CDD" id="cd20308">
    <property type="entry name" value="cupin_YdaE"/>
    <property type="match status" value="1"/>
</dbReference>
<comment type="similarity">
    <text evidence="7">Belongs to the D-lyxose ketol-isomerase family.</text>
</comment>
<dbReference type="SUPFAM" id="SSF51182">
    <property type="entry name" value="RmlC-like cupins"/>
    <property type="match status" value="1"/>
</dbReference>